<protein>
    <submittedName>
        <fullName evidence="1">OLC1v1032901C1</fullName>
    </submittedName>
</protein>
<keyword evidence="2" id="KW-1185">Reference proteome</keyword>
<dbReference type="InterPro" id="IPR012876">
    <property type="entry name" value="DUF1677_pln"/>
</dbReference>
<organism evidence="1 2">
    <name type="scientific">Oldenlandia corymbosa var. corymbosa</name>
    <dbReference type="NCBI Taxonomy" id="529605"/>
    <lineage>
        <taxon>Eukaryota</taxon>
        <taxon>Viridiplantae</taxon>
        <taxon>Streptophyta</taxon>
        <taxon>Embryophyta</taxon>
        <taxon>Tracheophyta</taxon>
        <taxon>Spermatophyta</taxon>
        <taxon>Magnoliopsida</taxon>
        <taxon>eudicotyledons</taxon>
        <taxon>Gunneridae</taxon>
        <taxon>Pentapetalae</taxon>
        <taxon>asterids</taxon>
        <taxon>lamiids</taxon>
        <taxon>Gentianales</taxon>
        <taxon>Rubiaceae</taxon>
        <taxon>Rubioideae</taxon>
        <taxon>Spermacoceae</taxon>
        <taxon>Hedyotis-Oldenlandia complex</taxon>
        <taxon>Oldenlandia</taxon>
    </lineage>
</organism>
<proteinExistence type="predicted"/>
<dbReference type="AlphaFoldDB" id="A0AAV1CMC2"/>
<gene>
    <name evidence="1" type="ORF">OLC1_LOCUS7391</name>
</gene>
<reference evidence="1" key="1">
    <citation type="submission" date="2023-03" db="EMBL/GenBank/DDBJ databases">
        <authorList>
            <person name="Julca I."/>
        </authorList>
    </citation>
    <scope>NUCLEOTIDE SEQUENCE</scope>
</reference>
<sequence length="220" mass="24950">MTWKPYFLSGAEQIDPSKKKESSLKMPHYMMDGLDVSRANLHRAALDNGPIDSSQWNMTWTWEANYSNNKSMAAIETHFSLPKMSSSANATNGSVNVNSIPEVEFANAKCECCGLTEECTEAYIRKVRERFQGRWICGLCAEAVKDEVVRSPDNRIGKEEALNLHMSFCKKFRSPPNPSHHEDELISAMKQLLFRSLDSPTPRKQQPFVRSKSCFSALKH</sequence>
<dbReference type="EMBL" id="OX459119">
    <property type="protein sequence ID" value="CAI9096700.1"/>
    <property type="molecule type" value="Genomic_DNA"/>
</dbReference>
<evidence type="ECO:0000313" key="1">
    <source>
        <dbReference type="EMBL" id="CAI9096700.1"/>
    </source>
</evidence>
<name>A0AAV1CMC2_OLDCO</name>
<dbReference type="Pfam" id="PF07911">
    <property type="entry name" value="DUF1677"/>
    <property type="match status" value="1"/>
</dbReference>
<dbReference type="PANTHER" id="PTHR33108:SF76">
    <property type="entry name" value="OS06G0199402 PROTEIN"/>
    <property type="match status" value="1"/>
</dbReference>
<dbReference type="Proteomes" id="UP001161247">
    <property type="component" value="Chromosome 2"/>
</dbReference>
<accession>A0AAV1CMC2</accession>
<dbReference type="PANTHER" id="PTHR33108">
    <property type="entry name" value="OS01G0745000 PROTEIN"/>
    <property type="match status" value="1"/>
</dbReference>
<evidence type="ECO:0000313" key="2">
    <source>
        <dbReference type="Proteomes" id="UP001161247"/>
    </source>
</evidence>